<accession>T1K3X2</accession>
<reference evidence="3" key="1">
    <citation type="submission" date="2011-08" db="EMBL/GenBank/DDBJ databases">
        <authorList>
            <person name="Rombauts S."/>
        </authorList>
    </citation>
    <scope>NUCLEOTIDE SEQUENCE</scope>
    <source>
        <strain evidence="3">London</strain>
    </source>
</reference>
<feature type="transmembrane region" description="Helical" evidence="1">
    <location>
        <begin position="7"/>
        <end position="25"/>
    </location>
</feature>
<evidence type="ECO:0000313" key="3">
    <source>
        <dbReference type="Proteomes" id="UP000015104"/>
    </source>
</evidence>
<sequence>MKIKLSWLVHFLCCIGCSIQIYYLTRLYLEYKVRHEVTYDYTDQVALPTIDIVIPMVMAINLTELFTRYPEQLNHFCKVYTKKVNYTIDNFESVCFHEVKKIATLSSFDLYSFVKVKDINELTIDPRKQIDYIQIGNENFTTDQCKLTRYYSGLAIFLRISCTEHAALITDRINNVLDYYEGKIATIGHSFGPYFGIRFTNQFDMPVFSLRAYFMIIQKADKLTTAWVRYKKMVSCSLPYPYETNCLNYNKFKAMSDCAVKHSFRKEFLVDDFVNEWDSQPEHLGFEALKRGEIKEHCDEMPIECEKTTYITDGDISLEKVNHTSGLIFIEKPVTPIMYFNVHPEMLLSEYLIFVGGIIGTWFAFSIFDSLISISIWMQNKVIAKIRKGGESESPTKLFTIRNSCNFSGTSCRIISHSSRCASSHSSIDMLRSIREHNGTN</sequence>
<keyword evidence="1" id="KW-1133">Transmembrane helix</keyword>
<proteinExistence type="predicted"/>
<organism evidence="2 3">
    <name type="scientific">Tetranychus urticae</name>
    <name type="common">Two-spotted spider mite</name>
    <dbReference type="NCBI Taxonomy" id="32264"/>
    <lineage>
        <taxon>Eukaryota</taxon>
        <taxon>Metazoa</taxon>
        <taxon>Ecdysozoa</taxon>
        <taxon>Arthropoda</taxon>
        <taxon>Chelicerata</taxon>
        <taxon>Arachnida</taxon>
        <taxon>Acari</taxon>
        <taxon>Acariformes</taxon>
        <taxon>Trombidiformes</taxon>
        <taxon>Prostigmata</taxon>
        <taxon>Eleutherengona</taxon>
        <taxon>Raphignathae</taxon>
        <taxon>Tetranychoidea</taxon>
        <taxon>Tetranychidae</taxon>
        <taxon>Tetranychus</taxon>
    </lineage>
</organism>
<reference evidence="2" key="2">
    <citation type="submission" date="2015-06" db="UniProtKB">
        <authorList>
            <consortium name="EnsemblMetazoa"/>
        </authorList>
    </citation>
    <scope>IDENTIFICATION</scope>
</reference>
<protein>
    <submittedName>
        <fullName evidence="2">Uncharacterized protein</fullName>
    </submittedName>
</protein>
<dbReference type="HOGENOM" id="CLU_055906_0_0_1"/>
<dbReference type="AlphaFoldDB" id="T1K3X2"/>
<evidence type="ECO:0000313" key="2">
    <source>
        <dbReference type="EnsemblMetazoa" id="tetur05g00550.1"/>
    </source>
</evidence>
<dbReference type="Proteomes" id="UP000015104">
    <property type="component" value="Unassembled WGS sequence"/>
</dbReference>
<name>T1K3X2_TETUR</name>
<dbReference type="EMBL" id="CAEY01001561">
    <property type="status" value="NOT_ANNOTATED_CDS"/>
    <property type="molecule type" value="Genomic_DNA"/>
</dbReference>
<keyword evidence="1" id="KW-0812">Transmembrane</keyword>
<keyword evidence="3" id="KW-1185">Reference proteome</keyword>
<evidence type="ECO:0000256" key="1">
    <source>
        <dbReference type="SAM" id="Phobius"/>
    </source>
</evidence>
<feature type="transmembrane region" description="Helical" evidence="1">
    <location>
        <begin position="351"/>
        <end position="378"/>
    </location>
</feature>
<dbReference type="EnsemblMetazoa" id="tetur05g00550.1">
    <property type="protein sequence ID" value="tetur05g00550.1"/>
    <property type="gene ID" value="tetur05g00550"/>
</dbReference>
<keyword evidence="1" id="KW-0472">Membrane</keyword>